<dbReference type="InParanoid" id="A0A4R5DAS3"/>
<name>A0A4R5DAS3_9ACTN</name>
<reference evidence="3 4" key="1">
    <citation type="submission" date="2019-03" db="EMBL/GenBank/DDBJ databases">
        <title>Draft genome sequences of novel Actinobacteria.</title>
        <authorList>
            <person name="Sahin N."/>
            <person name="Ay H."/>
            <person name="Saygin H."/>
        </authorList>
    </citation>
    <scope>NUCLEOTIDE SEQUENCE [LARGE SCALE GENOMIC DNA]</scope>
    <source>
        <strain evidence="3 4">5K138</strain>
    </source>
</reference>
<accession>A0A4R5DAS3</accession>
<comment type="caution">
    <text evidence="3">The sequence shown here is derived from an EMBL/GenBank/DDBJ whole genome shotgun (WGS) entry which is preliminary data.</text>
</comment>
<organism evidence="3 4">
    <name type="scientific">Jiangella asiatica</name>
    <dbReference type="NCBI Taxonomy" id="2530372"/>
    <lineage>
        <taxon>Bacteria</taxon>
        <taxon>Bacillati</taxon>
        <taxon>Actinomycetota</taxon>
        <taxon>Actinomycetes</taxon>
        <taxon>Jiangellales</taxon>
        <taxon>Jiangellaceae</taxon>
        <taxon>Jiangella</taxon>
    </lineage>
</organism>
<keyword evidence="2" id="KW-0732">Signal</keyword>
<feature type="region of interest" description="Disordered" evidence="1">
    <location>
        <begin position="33"/>
        <end position="55"/>
    </location>
</feature>
<gene>
    <name evidence="3" type="ORF">E1269_15805</name>
</gene>
<evidence type="ECO:0000313" key="4">
    <source>
        <dbReference type="Proteomes" id="UP000294739"/>
    </source>
</evidence>
<protein>
    <recommendedName>
        <fullName evidence="5">Secreted protein</fullName>
    </recommendedName>
</protein>
<dbReference type="AlphaFoldDB" id="A0A4R5DAS3"/>
<dbReference type="EMBL" id="SMKZ01000021">
    <property type="protein sequence ID" value="TDE08891.1"/>
    <property type="molecule type" value="Genomic_DNA"/>
</dbReference>
<dbReference type="OrthoDB" id="3742379at2"/>
<keyword evidence="4" id="KW-1185">Reference proteome</keyword>
<proteinExistence type="predicted"/>
<dbReference type="RefSeq" id="WP_131896159.1">
    <property type="nucleotide sequence ID" value="NZ_SMKZ01000021.1"/>
</dbReference>
<dbReference type="Proteomes" id="UP000294739">
    <property type="component" value="Unassembled WGS sequence"/>
</dbReference>
<feature type="chain" id="PRO_5038981506" description="Secreted protein" evidence="2">
    <location>
        <begin position="25"/>
        <end position="339"/>
    </location>
</feature>
<feature type="signal peptide" evidence="2">
    <location>
        <begin position="1"/>
        <end position="24"/>
    </location>
</feature>
<evidence type="ECO:0000313" key="3">
    <source>
        <dbReference type="EMBL" id="TDE08891.1"/>
    </source>
</evidence>
<evidence type="ECO:0008006" key="5">
    <source>
        <dbReference type="Google" id="ProtNLM"/>
    </source>
</evidence>
<evidence type="ECO:0000256" key="2">
    <source>
        <dbReference type="SAM" id="SignalP"/>
    </source>
</evidence>
<sequence length="339" mass="36651">MLTNLRLTARRAALGLTTVLVAVAAPALVAATPTPAEPAPRCGTGGCDDDGSDAESGNGTVSITVWGSGTTAGDEGYEIPAETVYVMPPCFYWASSLTGKEYYDQVESGYYDNMPTPDREPYEPWPNYEQYKDDTEGEWWLTACSSENYEGSLDDFQQYATDWFAEHHPVYVELNEQPPVPDIPPELLMEVAYDEMTLPEPEIAWNPRRDGDGATIVNVPTWLWLDDGPVTLEVNAQAGDNVARVVAVLGSMNFSAANAAPVSCTGTGVPWSEGATTDCSLTFTRSSANQPGQVSRVLAESQWDIEWFANGEPQGPLDPQTTSATFDVPVAEVQAVVTD</sequence>
<evidence type="ECO:0000256" key="1">
    <source>
        <dbReference type="SAM" id="MobiDB-lite"/>
    </source>
</evidence>